<dbReference type="GO" id="GO:0070012">
    <property type="term" value="F:oligopeptidase activity"/>
    <property type="evidence" value="ECO:0007669"/>
    <property type="project" value="TreeGrafter"/>
</dbReference>
<organism evidence="8 9">
    <name type="scientific">Halolamina salifodinae</name>
    <dbReference type="NCBI Taxonomy" id="1202767"/>
    <lineage>
        <taxon>Archaea</taxon>
        <taxon>Methanobacteriati</taxon>
        <taxon>Methanobacteriota</taxon>
        <taxon>Stenosarchaea group</taxon>
        <taxon>Halobacteria</taxon>
        <taxon>Halobacteriales</taxon>
        <taxon>Haloferacaceae</taxon>
    </lineage>
</organism>
<comment type="catalytic activity">
    <reaction evidence="1">
        <text>Hydrolysis of Pro-|-Xaa &gt;&gt; Ala-|-Xaa in oligopeptides.</text>
        <dbReference type="EC" id="3.4.21.26"/>
    </reaction>
</comment>
<protein>
    <recommendedName>
        <fullName evidence="2">prolyl oligopeptidase</fullName>
        <ecNumber evidence="2">3.4.21.26</ecNumber>
    </recommendedName>
</protein>
<dbReference type="InterPro" id="IPR023302">
    <property type="entry name" value="Pept_S9A_N"/>
</dbReference>
<evidence type="ECO:0000259" key="7">
    <source>
        <dbReference type="Pfam" id="PF02897"/>
    </source>
</evidence>
<keyword evidence="3" id="KW-0645">Protease</keyword>
<dbReference type="Proteomes" id="UP000823736">
    <property type="component" value="Unassembled WGS sequence"/>
</dbReference>
<evidence type="ECO:0000256" key="2">
    <source>
        <dbReference type="ARBA" id="ARBA00011897"/>
    </source>
</evidence>
<comment type="caution">
    <text evidence="8">The sequence shown here is derived from an EMBL/GenBank/DDBJ whole genome shotgun (WGS) entry which is preliminary data.</text>
</comment>
<feature type="domain" description="Peptidase S9 prolyl oligopeptidase catalytic" evidence="6">
    <location>
        <begin position="472"/>
        <end position="676"/>
    </location>
</feature>
<keyword evidence="4 8" id="KW-0378">Hydrolase</keyword>
<dbReference type="Pfam" id="PF02897">
    <property type="entry name" value="Peptidase_S9_N"/>
    <property type="match status" value="1"/>
</dbReference>
<evidence type="ECO:0000259" key="6">
    <source>
        <dbReference type="Pfam" id="PF00326"/>
    </source>
</evidence>
<sequence length="681" mass="75098">MRDSPPETERRPVTEELHGEEIVDPYRWLEEDSEEVDGWVEAQNEYADHVLDTDTRDALRPRFEDVARVTDFGAVTAAGGRYFQTIEEPDEDHGVLYVRRSFDEEATALVDPNRFDGEAASMNWFTVSPDGDRVAYGYDEGGKEQHDVRVVDADTGRWLDVVPDAGRVNPGSFAWTDDGFYSVRTGSPGGGEQLQKALYSHTHGDQPADDELITDAFSEHAWPELEYDQETDTLLAAVHEGTTHTDLYRVDPEAEESLVPLLTDYDATFGPHIASDAGEVHFLTNYEADFSRVLTADIETLAGGEDLDPEEFTESIPETDAVLQDVTVAGDALVANHLRDASSELSVWEDGEKVESLPSPEFCTIDGVDIDDGGEELFYVVHDFEAPDRVMCYRLGDDGSGAETVGQADIELGVDVSVSQEFFESADGTGVPAFVVHRKGLEPDGSAPTVLYGYGGFRIPQTPSFWRFAGPFLDAGGIFVVANLRGGTEYGEPWHEAGMRENKQNVFDDFHAVGEGLIEAGYTDSDHLGAYGGSNGGLLTGAALIQRPDLWAGVLCTVPLLDMLRFHRFLLGESWTVEYGSPEDADAFEYIREYSPYHNVEERAYPATMFKTAAGDTRVHPSHARKMTALVQDHQTGDEPITLRTETDTGHGVGKSTEMIVEEQVDQWTWLCDRLGAEVGE</sequence>
<accession>A0A8T4GU18</accession>
<dbReference type="SUPFAM" id="SSF53474">
    <property type="entry name" value="alpha/beta-Hydrolases"/>
    <property type="match status" value="1"/>
</dbReference>
<evidence type="ECO:0000313" key="9">
    <source>
        <dbReference type="Proteomes" id="UP000823736"/>
    </source>
</evidence>
<dbReference type="PANTHER" id="PTHR42881">
    <property type="entry name" value="PROLYL ENDOPEPTIDASE"/>
    <property type="match status" value="1"/>
</dbReference>
<keyword evidence="5" id="KW-0720">Serine protease</keyword>
<dbReference type="Pfam" id="PF00326">
    <property type="entry name" value="Peptidase_S9"/>
    <property type="match status" value="1"/>
</dbReference>
<dbReference type="Gene3D" id="3.40.50.1820">
    <property type="entry name" value="alpha/beta hydrolase"/>
    <property type="match status" value="1"/>
</dbReference>
<dbReference type="PANTHER" id="PTHR42881:SF2">
    <property type="entry name" value="PROLYL ENDOPEPTIDASE"/>
    <property type="match status" value="1"/>
</dbReference>
<dbReference type="Gene3D" id="2.130.10.120">
    <property type="entry name" value="Prolyl oligopeptidase, N-terminal domain"/>
    <property type="match status" value="1"/>
</dbReference>
<dbReference type="RefSeq" id="WP_209490882.1">
    <property type="nucleotide sequence ID" value="NZ_JAGGLC010000002.1"/>
</dbReference>
<dbReference type="EC" id="3.4.21.26" evidence="2"/>
<keyword evidence="9" id="KW-1185">Reference proteome</keyword>
<dbReference type="SUPFAM" id="SSF50993">
    <property type="entry name" value="Peptidase/esterase 'gauge' domain"/>
    <property type="match status" value="1"/>
</dbReference>
<dbReference type="InterPro" id="IPR051167">
    <property type="entry name" value="Prolyl_oligopep/macrocyclase"/>
</dbReference>
<dbReference type="AlphaFoldDB" id="A0A8T4GU18"/>
<name>A0A8T4GU18_9EURY</name>
<evidence type="ECO:0000256" key="5">
    <source>
        <dbReference type="ARBA" id="ARBA00022825"/>
    </source>
</evidence>
<dbReference type="GO" id="GO:0005829">
    <property type="term" value="C:cytosol"/>
    <property type="evidence" value="ECO:0007669"/>
    <property type="project" value="TreeGrafter"/>
</dbReference>
<dbReference type="GO" id="GO:0004252">
    <property type="term" value="F:serine-type endopeptidase activity"/>
    <property type="evidence" value="ECO:0007669"/>
    <property type="project" value="UniProtKB-EC"/>
</dbReference>
<evidence type="ECO:0000256" key="4">
    <source>
        <dbReference type="ARBA" id="ARBA00022801"/>
    </source>
</evidence>
<proteinExistence type="predicted"/>
<dbReference type="InterPro" id="IPR001375">
    <property type="entry name" value="Peptidase_S9_cat"/>
</dbReference>
<dbReference type="EMBL" id="JAGGLC010000002">
    <property type="protein sequence ID" value="MBP1986581.1"/>
    <property type="molecule type" value="Genomic_DNA"/>
</dbReference>
<feature type="domain" description="Peptidase S9A N-terminal" evidence="7">
    <location>
        <begin position="5"/>
        <end position="395"/>
    </location>
</feature>
<reference evidence="8" key="1">
    <citation type="submission" date="2021-03" db="EMBL/GenBank/DDBJ databases">
        <title>Genomic Encyclopedia of Type Strains, Phase IV (KMG-IV): sequencing the most valuable type-strain genomes for metagenomic binning, comparative biology and taxonomic classification.</title>
        <authorList>
            <person name="Goeker M."/>
        </authorList>
    </citation>
    <scope>NUCLEOTIDE SEQUENCE</scope>
    <source>
        <strain evidence="8">DSM 26232</strain>
    </source>
</reference>
<dbReference type="InterPro" id="IPR029058">
    <property type="entry name" value="AB_hydrolase_fold"/>
</dbReference>
<dbReference type="InterPro" id="IPR002470">
    <property type="entry name" value="Peptidase_S9A"/>
</dbReference>
<evidence type="ECO:0000256" key="1">
    <source>
        <dbReference type="ARBA" id="ARBA00001070"/>
    </source>
</evidence>
<evidence type="ECO:0000256" key="3">
    <source>
        <dbReference type="ARBA" id="ARBA00022670"/>
    </source>
</evidence>
<dbReference type="OrthoDB" id="31240at2157"/>
<gene>
    <name evidence="8" type="ORF">J2753_001075</name>
</gene>
<evidence type="ECO:0000313" key="8">
    <source>
        <dbReference type="EMBL" id="MBP1986581.1"/>
    </source>
</evidence>
<dbReference type="PRINTS" id="PR00862">
    <property type="entry name" value="PROLIGOPTASE"/>
</dbReference>
<dbReference type="GO" id="GO:0006508">
    <property type="term" value="P:proteolysis"/>
    <property type="evidence" value="ECO:0007669"/>
    <property type="project" value="UniProtKB-KW"/>
</dbReference>